<evidence type="ECO:0000256" key="3">
    <source>
        <dbReference type="PROSITE-ProRule" id="PRU00339"/>
    </source>
</evidence>
<evidence type="ECO:0000313" key="6">
    <source>
        <dbReference type="Proteomes" id="UP000216361"/>
    </source>
</evidence>
<dbReference type="InterPro" id="IPR011990">
    <property type="entry name" value="TPR-like_helical_dom_sf"/>
</dbReference>
<dbReference type="AlphaFoldDB" id="A0A255XJ81"/>
<feature type="repeat" description="TPR" evidence="3">
    <location>
        <begin position="482"/>
        <end position="515"/>
    </location>
</feature>
<evidence type="ECO:0000256" key="4">
    <source>
        <dbReference type="SAM" id="SignalP"/>
    </source>
</evidence>
<organism evidence="5 6">
    <name type="scientific">Elstera cyanobacteriorum</name>
    <dbReference type="NCBI Taxonomy" id="2022747"/>
    <lineage>
        <taxon>Bacteria</taxon>
        <taxon>Pseudomonadati</taxon>
        <taxon>Pseudomonadota</taxon>
        <taxon>Alphaproteobacteria</taxon>
        <taxon>Rhodospirillales</taxon>
        <taxon>Rhodospirillaceae</taxon>
        <taxon>Elstera</taxon>
    </lineage>
</organism>
<keyword evidence="4" id="KW-0732">Signal</keyword>
<dbReference type="Pfam" id="PF13429">
    <property type="entry name" value="TPR_15"/>
    <property type="match status" value="1"/>
</dbReference>
<dbReference type="Pfam" id="PF13174">
    <property type="entry name" value="TPR_6"/>
    <property type="match status" value="1"/>
</dbReference>
<feature type="chain" id="PRO_5011993497" description="Tetratricopeptide repeat-like domain-containing protein" evidence="4">
    <location>
        <begin position="19"/>
        <end position="566"/>
    </location>
</feature>
<evidence type="ECO:0000256" key="1">
    <source>
        <dbReference type="ARBA" id="ARBA00022737"/>
    </source>
</evidence>
<proteinExistence type="predicted"/>
<accession>A0A255XJ81</accession>
<dbReference type="InterPro" id="IPR019734">
    <property type="entry name" value="TPR_rpt"/>
</dbReference>
<feature type="signal peptide" evidence="4">
    <location>
        <begin position="1"/>
        <end position="18"/>
    </location>
</feature>
<dbReference type="InterPro" id="IPR051012">
    <property type="entry name" value="CellSynth/LPSAsmb/PSIAsmb"/>
</dbReference>
<dbReference type="PANTHER" id="PTHR45586">
    <property type="entry name" value="TPR REPEAT-CONTAINING PROTEIN PA4667"/>
    <property type="match status" value="1"/>
</dbReference>
<evidence type="ECO:0008006" key="7">
    <source>
        <dbReference type="Google" id="ProtNLM"/>
    </source>
</evidence>
<gene>
    <name evidence="5" type="ORF">CHR90_18885</name>
</gene>
<keyword evidence="6" id="KW-1185">Reference proteome</keyword>
<sequence length="566" mass="62290">MRSAVAVLLLGPALSACAQTGQPPAPVAAQEPVPIQAQSPLGAYLASSAAATAGDYAAAADLSMQALAADPDNLDLMRRAFVFSTGEGRIEQSVQLARRLVQRDPEFPLAQMVLAFEDVGAGRPAEAEKRIARLPRSGINNLLLPVVGAWIATAQGKWDAAQASLKPLADISPLAGLYDYHTALIAARKGNQAETEAAIEALLKADETPPLRIVELAGLFYENAGRPDKAKAIYDVYQSRNPDTLYLTNAYKRVAGKVPPPRLALTDREGLAEALFDVASLIQRERQGNETALIYTRLVLHLRPDFPAAQMLLAEILENQNREAAAIKVYQTIGPDSPFRWVARLRVAGNRDAMGDTDGALADLKQMALERPERDDALGYAGDLLRQHSRFAEAVTLYDSAFGRIPKIERRHASLLFNRAIALERSGQVDRAIEDLQRALSLEPDQPYILNYLGYTWVDQGKNLDQGRKMLEKAVELRPRDGAIVDSLGWAFYRLGDLPRAVRWLERAVELKPGDATVNDHLGDVYWRTGRQREARFQWERALKLGPEPKDIPLIEQKLKQGLPTP</sequence>
<dbReference type="Proteomes" id="UP000216361">
    <property type="component" value="Unassembled WGS sequence"/>
</dbReference>
<evidence type="ECO:0000256" key="2">
    <source>
        <dbReference type="ARBA" id="ARBA00022803"/>
    </source>
</evidence>
<dbReference type="PANTHER" id="PTHR45586:SF1">
    <property type="entry name" value="LIPOPOLYSACCHARIDE ASSEMBLY PROTEIN B"/>
    <property type="match status" value="1"/>
</dbReference>
<feature type="repeat" description="TPR" evidence="3">
    <location>
        <begin position="413"/>
        <end position="446"/>
    </location>
</feature>
<keyword evidence="1" id="KW-0677">Repeat</keyword>
<feature type="repeat" description="TPR" evidence="3">
    <location>
        <begin position="516"/>
        <end position="549"/>
    </location>
</feature>
<dbReference type="EMBL" id="NOXS01000035">
    <property type="protein sequence ID" value="OYQ17026.1"/>
    <property type="molecule type" value="Genomic_DNA"/>
</dbReference>
<protein>
    <recommendedName>
        <fullName evidence="7">Tetratricopeptide repeat-like domain-containing protein</fullName>
    </recommendedName>
</protein>
<dbReference type="SMART" id="SM00028">
    <property type="entry name" value="TPR"/>
    <property type="match status" value="5"/>
</dbReference>
<dbReference type="SUPFAM" id="SSF48452">
    <property type="entry name" value="TPR-like"/>
    <property type="match status" value="2"/>
</dbReference>
<dbReference type="PROSITE" id="PS50293">
    <property type="entry name" value="TPR_REGION"/>
    <property type="match status" value="1"/>
</dbReference>
<dbReference type="Pfam" id="PF14559">
    <property type="entry name" value="TPR_19"/>
    <property type="match status" value="1"/>
</dbReference>
<dbReference type="PROSITE" id="PS50005">
    <property type="entry name" value="TPR"/>
    <property type="match status" value="3"/>
</dbReference>
<name>A0A255XJ81_9PROT</name>
<dbReference type="Pfam" id="PF13432">
    <property type="entry name" value="TPR_16"/>
    <property type="match status" value="1"/>
</dbReference>
<dbReference type="PROSITE" id="PS51257">
    <property type="entry name" value="PROKAR_LIPOPROTEIN"/>
    <property type="match status" value="1"/>
</dbReference>
<keyword evidence="2 3" id="KW-0802">TPR repeat</keyword>
<evidence type="ECO:0000313" key="5">
    <source>
        <dbReference type="EMBL" id="OYQ17026.1"/>
    </source>
</evidence>
<comment type="caution">
    <text evidence="5">The sequence shown here is derived from an EMBL/GenBank/DDBJ whole genome shotgun (WGS) entry which is preliminary data.</text>
</comment>
<dbReference type="Gene3D" id="1.25.40.10">
    <property type="entry name" value="Tetratricopeptide repeat domain"/>
    <property type="match status" value="3"/>
</dbReference>
<reference evidence="5 6" key="1">
    <citation type="submission" date="2017-07" db="EMBL/GenBank/DDBJ databases">
        <title>Elstera cyanobacteriorum sp. nov., a novel bacterium isolated from cyanobacterial aggregates in a eutrophic lake.</title>
        <authorList>
            <person name="Cai H."/>
        </authorList>
    </citation>
    <scope>NUCLEOTIDE SEQUENCE [LARGE SCALE GENOMIC DNA]</scope>
    <source>
        <strain evidence="5 6">TH019</strain>
    </source>
</reference>